<dbReference type="InterPro" id="IPR008271">
    <property type="entry name" value="Ser/Thr_kinase_AS"/>
</dbReference>
<keyword evidence="12" id="KW-0677">Repeat</keyword>
<protein>
    <recommendedName>
        <fullName evidence="4">non-specific serine/threonine protein kinase</fullName>
        <ecNumber evidence="4">2.7.11.1</ecNumber>
    </recommendedName>
</protein>
<dbReference type="PANTHER" id="PTHR48056">
    <property type="entry name" value="LRR RECEPTOR-LIKE SERINE/THREONINE-PROTEIN KINASE-RELATED"/>
    <property type="match status" value="1"/>
</dbReference>
<evidence type="ECO:0000256" key="15">
    <source>
        <dbReference type="ARBA" id="ARBA00022840"/>
    </source>
</evidence>
<keyword evidence="15 22" id="KW-0067">ATP-binding</keyword>
<evidence type="ECO:0000256" key="2">
    <source>
        <dbReference type="ARBA" id="ARBA00004479"/>
    </source>
</evidence>
<dbReference type="EMBL" id="JAKOGI010002913">
    <property type="protein sequence ID" value="KAJ8421114.1"/>
    <property type="molecule type" value="Genomic_DNA"/>
</dbReference>
<dbReference type="GO" id="GO:0033612">
    <property type="term" value="F:receptor serine/threonine kinase binding"/>
    <property type="evidence" value="ECO:0007669"/>
    <property type="project" value="TreeGrafter"/>
</dbReference>
<dbReference type="FunFam" id="3.80.10.10:FF:000041">
    <property type="entry name" value="LRR receptor-like serine/threonine-protein kinase ERECTA"/>
    <property type="match status" value="2"/>
</dbReference>
<dbReference type="EC" id="2.7.11.1" evidence="4"/>
<feature type="binding site" evidence="22">
    <location>
        <position position="1130"/>
    </location>
    <ligand>
        <name>ATP</name>
        <dbReference type="ChEBI" id="CHEBI:30616"/>
    </ligand>
</feature>
<dbReference type="PANTHER" id="PTHR48056:SF73">
    <property type="entry name" value="LRR RECEPTOR-LIKE SERINE_THREONINE-PROTEIN KINASE EFR"/>
    <property type="match status" value="1"/>
</dbReference>
<comment type="catalytic activity">
    <reaction evidence="20">
        <text>L-threonyl-[protein] + ATP = O-phospho-L-threonyl-[protein] + ADP + H(+)</text>
        <dbReference type="Rhea" id="RHEA:46608"/>
        <dbReference type="Rhea" id="RHEA-COMP:11060"/>
        <dbReference type="Rhea" id="RHEA-COMP:11605"/>
        <dbReference type="ChEBI" id="CHEBI:15378"/>
        <dbReference type="ChEBI" id="CHEBI:30013"/>
        <dbReference type="ChEBI" id="CHEBI:30616"/>
        <dbReference type="ChEBI" id="CHEBI:61977"/>
        <dbReference type="ChEBI" id="CHEBI:456216"/>
        <dbReference type="EC" id="2.7.11.1"/>
    </reaction>
</comment>
<keyword evidence="18" id="KW-0675">Receptor</keyword>
<evidence type="ECO:0000256" key="8">
    <source>
        <dbReference type="ARBA" id="ARBA00022614"/>
    </source>
</evidence>
<evidence type="ECO:0000256" key="9">
    <source>
        <dbReference type="ARBA" id="ARBA00022679"/>
    </source>
</evidence>
<dbReference type="Gene3D" id="1.10.510.10">
    <property type="entry name" value="Transferase(Phosphotransferase) domain 1"/>
    <property type="match status" value="1"/>
</dbReference>
<evidence type="ECO:0000256" key="17">
    <source>
        <dbReference type="ARBA" id="ARBA00023136"/>
    </source>
</evidence>
<evidence type="ECO:0000256" key="21">
    <source>
        <dbReference type="ARBA" id="ARBA00048679"/>
    </source>
</evidence>
<keyword evidence="7" id="KW-0597">Phosphoprotein</keyword>
<keyword evidence="17 23" id="KW-0472">Membrane</keyword>
<keyword evidence="8" id="KW-0433">Leucine-rich repeat</keyword>
<dbReference type="GO" id="GO:0004674">
    <property type="term" value="F:protein serine/threonine kinase activity"/>
    <property type="evidence" value="ECO:0007669"/>
    <property type="project" value="UniProtKB-KW"/>
</dbReference>
<evidence type="ECO:0000256" key="5">
    <source>
        <dbReference type="ARBA" id="ARBA00022475"/>
    </source>
</evidence>
<feature type="transmembrane region" description="Helical" evidence="23">
    <location>
        <begin position="1047"/>
        <end position="1066"/>
    </location>
</feature>
<dbReference type="FunFam" id="3.80.10.10:FF:000101">
    <property type="entry name" value="LRR receptor-like serine/threonine-protein kinase ERECTA"/>
    <property type="match status" value="1"/>
</dbReference>
<evidence type="ECO:0000256" key="3">
    <source>
        <dbReference type="ARBA" id="ARBA00008684"/>
    </source>
</evidence>
<dbReference type="SUPFAM" id="SSF56112">
    <property type="entry name" value="Protein kinase-like (PK-like)"/>
    <property type="match status" value="1"/>
</dbReference>
<keyword evidence="19" id="KW-0325">Glycoprotein</keyword>
<dbReference type="FunFam" id="1.10.510.10:FF:000358">
    <property type="entry name" value="Putative leucine-rich repeat receptor-like serine/threonine-protein kinase"/>
    <property type="match status" value="1"/>
</dbReference>
<dbReference type="Pfam" id="PF00560">
    <property type="entry name" value="LRR_1"/>
    <property type="match status" value="5"/>
</dbReference>
<gene>
    <name evidence="25" type="ORF">Cgig2_028067</name>
</gene>
<proteinExistence type="inferred from homology"/>
<comment type="subcellular location">
    <subcellularLocation>
        <location evidence="1">Cell membrane</location>
        <topology evidence="1">Single-pass membrane protein</topology>
    </subcellularLocation>
    <subcellularLocation>
        <location evidence="2">Membrane</location>
        <topology evidence="2">Single-pass type I membrane protein</topology>
    </subcellularLocation>
</comment>
<evidence type="ECO:0000256" key="6">
    <source>
        <dbReference type="ARBA" id="ARBA00022527"/>
    </source>
</evidence>
<dbReference type="OrthoDB" id="676979at2759"/>
<dbReference type="SUPFAM" id="SSF52058">
    <property type="entry name" value="L domain-like"/>
    <property type="match status" value="4"/>
</dbReference>
<keyword evidence="10 23" id="KW-0812">Transmembrane</keyword>
<evidence type="ECO:0000256" key="12">
    <source>
        <dbReference type="ARBA" id="ARBA00022737"/>
    </source>
</evidence>
<evidence type="ECO:0000256" key="1">
    <source>
        <dbReference type="ARBA" id="ARBA00004162"/>
    </source>
</evidence>
<dbReference type="PROSITE" id="PS00107">
    <property type="entry name" value="PROTEIN_KINASE_ATP"/>
    <property type="match status" value="1"/>
</dbReference>
<dbReference type="InterPro" id="IPR001245">
    <property type="entry name" value="Ser-Thr/Tyr_kinase_cat_dom"/>
</dbReference>
<evidence type="ECO:0000256" key="22">
    <source>
        <dbReference type="PROSITE-ProRule" id="PRU10141"/>
    </source>
</evidence>
<dbReference type="FunFam" id="3.30.200.20:FF:000661">
    <property type="entry name" value="Serine-threonine protein kinase plant-type"/>
    <property type="match status" value="1"/>
</dbReference>
<dbReference type="Gene3D" id="3.30.200.20">
    <property type="entry name" value="Phosphorylase Kinase, domain 1"/>
    <property type="match status" value="1"/>
</dbReference>
<dbReference type="Pfam" id="PF08263">
    <property type="entry name" value="LRRNT_2"/>
    <property type="match status" value="1"/>
</dbReference>
<evidence type="ECO:0000259" key="24">
    <source>
        <dbReference type="PROSITE" id="PS50011"/>
    </source>
</evidence>
<evidence type="ECO:0000256" key="11">
    <source>
        <dbReference type="ARBA" id="ARBA00022729"/>
    </source>
</evidence>
<dbReference type="InterPro" id="IPR003591">
    <property type="entry name" value="Leu-rich_rpt_typical-subtyp"/>
</dbReference>
<dbReference type="Pfam" id="PF07714">
    <property type="entry name" value="PK_Tyr_Ser-Thr"/>
    <property type="match status" value="1"/>
</dbReference>
<dbReference type="FunFam" id="3.80.10.10:FF:000317">
    <property type="entry name" value="Inactive leucine-rich repeat receptor-like protein kinase"/>
    <property type="match status" value="1"/>
</dbReference>
<dbReference type="PROSITE" id="PS00108">
    <property type="entry name" value="PROTEIN_KINASE_ST"/>
    <property type="match status" value="1"/>
</dbReference>
<evidence type="ECO:0000256" key="10">
    <source>
        <dbReference type="ARBA" id="ARBA00022692"/>
    </source>
</evidence>
<dbReference type="InterPro" id="IPR001611">
    <property type="entry name" value="Leu-rich_rpt"/>
</dbReference>
<dbReference type="Pfam" id="PF13855">
    <property type="entry name" value="LRR_8"/>
    <property type="match status" value="4"/>
</dbReference>
<dbReference type="InterPro" id="IPR013210">
    <property type="entry name" value="LRR_N_plant-typ"/>
</dbReference>
<evidence type="ECO:0000256" key="18">
    <source>
        <dbReference type="ARBA" id="ARBA00023170"/>
    </source>
</evidence>
<evidence type="ECO:0000256" key="16">
    <source>
        <dbReference type="ARBA" id="ARBA00022989"/>
    </source>
</evidence>
<dbReference type="Proteomes" id="UP001153076">
    <property type="component" value="Unassembled WGS sequence"/>
</dbReference>
<keyword evidence="14" id="KW-0418">Kinase</keyword>
<keyword evidence="26" id="KW-1185">Reference proteome</keyword>
<feature type="transmembrane region" description="Helical" evidence="23">
    <location>
        <begin position="5"/>
        <end position="25"/>
    </location>
</feature>
<keyword evidence="11" id="KW-0732">Signal</keyword>
<dbReference type="InterPro" id="IPR050647">
    <property type="entry name" value="Plant_LRR-RLKs"/>
</dbReference>
<sequence>MTKAYYLYVFILTLHVFCFSCFTSAKQQSSNFTDEYALLSLKESITEDPDGILTHNWTANTSVCNWFGVHCGVRHRRVTALDLHGMGLVGTIPPEIGNLSFLSFLNISDNKFHGSLPFELGNVRRLKVMDMRVNNLAGEIPPSLGMLQELQHLDLGNNSLTGKIPFAIFNISSLRLIRLSVNRLIGSLPNDLCNNLASVKDIRLSYNYITGKIPISISNCRNLQVLSLGSNNLTGGIPENIGELPSLEELYLYSNQLPGNIPSSLFNVSSLRMMNLESNSLTSGLPSDIFDNLPQIEAIEVSDNQLSGLIPSSLSSCRKLQILSLSYNVFSGQIPEGIGMLPLIQQLYLGGNNLTVMFNITFLQIVRVKDNSSIGRLLGNIYDGIHPLRRSIYPTIILGLGYNNMTGNIPESIEEQSVLEDLYLYGNQINNPTFTIRSNDLSNFRVPCLCLYVTGNIPSCLFNVSSLRMMRLESNSLTGGLPSDICDNLPQIEAIEVSNNQLSGSIPSSLSSYRKLQILSLTYNVFSGQIPEGIGMLPLIQELYLGDNNLTGTIPPSISNLTSLEKIGLERAGLSANNLDGNIWESFCNLSRLENLVASSNYLHGSIPQCLGYLQNLKVLDLVNNSLMGTIPQSIFNISVLKGLYLDFNNLSGKLPDNVGDLLPNIQLLLLNRNKLTGSIPTSVSNATKLSVLALDSNQLTGSVPATLEKLHELEALYLDNNHLTVKPTTIGVGFLNSLTNCRRLKILWLGLNPLKLELPSSVGNFSASFEELRMDSCEIQGRIPDAIGNVTNVRCLAFQDNDLKGPVPDALGRLPKIQELYLSGNKLQGAIPTVLCQARSIGNLDLSANRLTGFIPSCLGNVTSLRDVRLHNNQLSSSIPMELRDIRDLVHLDMSSNILHGSLPVGIGNFKVATFIDLSDNKLSGSIPSTISDLQELINFSLSGNMLQGFIPPMFSQLRSLQSLDLSRNKLSGGIPKDLEGLSYLEYFNVSFNKLEGEIPSGGPFVKFSAACFMGNPRLCGPPRLQVPPCLKLPDRKQKQSLTLKIILPVLASGLLLLILTFFMMRQHKKKSGIPVQDDSHMMKSTRRISYFELLAATNQFNESNFIGAGAFGSVYRAVLSDGIEVAVKVFNTEVREAFRSFDAECEILRNIRHRNLVQTITSCSNLDFKALVFKYMTNGSLNKWLHASDHHLSFTQRLSIMIDVASAIEYLHHGYSTPVIHRDLKPSNVLLDDDMVAHVSDFGLARLLDESQSTILSNNLATIGYMAPEYGSGGLASRKTDVYSYGILLMETFSGKKPTDSMFEPEMSLKHWIHDECCADGSLINVIDPKLLYEDGVDWSTFKEQCFSWVMELALRCTEEVPPNRNNMIEVAARLKNIRKQFLASIKGTIGEIRVGVRRRYLSFGDNNLKSPIPDALGRLPKIQQLYLGGNKLQGLIPIES</sequence>
<dbReference type="Gene3D" id="3.80.10.10">
    <property type="entry name" value="Ribonuclease Inhibitor"/>
    <property type="match status" value="7"/>
</dbReference>
<comment type="catalytic activity">
    <reaction evidence="21">
        <text>L-seryl-[protein] + ATP = O-phospho-L-seryl-[protein] + ADP + H(+)</text>
        <dbReference type="Rhea" id="RHEA:17989"/>
        <dbReference type="Rhea" id="RHEA-COMP:9863"/>
        <dbReference type="Rhea" id="RHEA-COMP:11604"/>
        <dbReference type="ChEBI" id="CHEBI:15378"/>
        <dbReference type="ChEBI" id="CHEBI:29999"/>
        <dbReference type="ChEBI" id="CHEBI:30616"/>
        <dbReference type="ChEBI" id="CHEBI:83421"/>
        <dbReference type="ChEBI" id="CHEBI:456216"/>
        <dbReference type="EC" id="2.7.11.1"/>
    </reaction>
</comment>
<keyword evidence="16 23" id="KW-1133">Transmembrane helix</keyword>
<dbReference type="SMART" id="SM00369">
    <property type="entry name" value="LRR_TYP"/>
    <property type="match status" value="13"/>
</dbReference>
<dbReference type="GO" id="GO:0005524">
    <property type="term" value="F:ATP binding"/>
    <property type="evidence" value="ECO:0007669"/>
    <property type="project" value="UniProtKB-UniRule"/>
</dbReference>
<dbReference type="SMART" id="SM00220">
    <property type="entry name" value="S_TKc"/>
    <property type="match status" value="1"/>
</dbReference>
<evidence type="ECO:0000256" key="13">
    <source>
        <dbReference type="ARBA" id="ARBA00022741"/>
    </source>
</evidence>
<keyword evidence="9" id="KW-0808">Transferase</keyword>
<evidence type="ECO:0000256" key="20">
    <source>
        <dbReference type="ARBA" id="ARBA00047899"/>
    </source>
</evidence>
<dbReference type="InterPro" id="IPR017441">
    <property type="entry name" value="Protein_kinase_ATP_BS"/>
</dbReference>
<dbReference type="InterPro" id="IPR000719">
    <property type="entry name" value="Prot_kinase_dom"/>
</dbReference>
<feature type="domain" description="Protein kinase" evidence="24">
    <location>
        <begin position="1102"/>
        <end position="1385"/>
    </location>
</feature>
<evidence type="ECO:0000256" key="4">
    <source>
        <dbReference type="ARBA" id="ARBA00012513"/>
    </source>
</evidence>
<evidence type="ECO:0000256" key="23">
    <source>
        <dbReference type="SAM" id="Phobius"/>
    </source>
</evidence>
<keyword evidence="6" id="KW-0723">Serine/threonine-protein kinase</keyword>
<organism evidence="25 26">
    <name type="scientific">Carnegiea gigantea</name>
    <dbReference type="NCBI Taxonomy" id="171969"/>
    <lineage>
        <taxon>Eukaryota</taxon>
        <taxon>Viridiplantae</taxon>
        <taxon>Streptophyta</taxon>
        <taxon>Embryophyta</taxon>
        <taxon>Tracheophyta</taxon>
        <taxon>Spermatophyta</taxon>
        <taxon>Magnoliopsida</taxon>
        <taxon>eudicotyledons</taxon>
        <taxon>Gunneridae</taxon>
        <taxon>Pentapetalae</taxon>
        <taxon>Caryophyllales</taxon>
        <taxon>Cactineae</taxon>
        <taxon>Cactaceae</taxon>
        <taxon>Cactoideae</taxon>
        <taxon>Echinocereeae</taxon>
        <taxon>Carnegiea</taxon>
    </lineage>
</organism>
<dbReference type="SMART" id="SM00365">
    <property type="entry name" value="LRR_SD22"/>
    <property type="match status" value="7"/>
</dbReference>
<evidence type="ECO:0000256" key="7">
    <source>
        <dbReference type="ARBA" id="ARBA00022553"/>
    </source>
</evidence>
<keyword evidence="13 22" id="KW-0547">Nucleotide-binding</keyword>
<accession>A0A9Q1JGC8</accession>
<dbReference type="PROSITE" id="PS50011">
    <property type="entry name" value="PROTEIN_KINASE_DOM"/>
    <property type="match status" value="1"/>
</dbReference>
<evidence type="ECO:0000256" key="19">
    <source>
        <dbReference type="ARBA" id="ARBA00023180"/>
    </source>
</evidence>
<dbReference type="FunFam" id="3.80.10.10:FF:000095">
    <property type="entry name" value="LRR receptor-like serine/threonine-protein kinase GSO1"/>
    <property type="match status" value="1"/>
</dbReference>
<keyword evidence="5" id="KW-1003">Cell membrane</keyword>
<reference evidence="25" key="1">
    <citation type="submission" date="2022-04" db="EMBL/GenBank/DDBJ databases">
        <title>Carnegiea gigantea Genome sequencing and assembly v2.</title>
        <authorList>
            <person name="Copetti D."/>
            <person name="Sanderson M.J."/>
            <person name="Burquez A."/>
            <person name="Wojciechowski M.F."/>
        </authorList>
    </citation>
    <scope>NUCLEOTIDE SEQUENCE</scope>
    <source>
        <strain evidence="25">SGP5-SGP5p</strain>
        <tissue evidence="25">Aerial part</tissue>
    </source>
</reference>
<dbReference type="InterPro" id="IPR011009">
    <property type="entry name" value="Kinase-like_dom_sf"/>
</dbReference>
<name>A0A9Q1JGC8_9CARY</name>
<comment type="caution">
    <text evidence="25">The sequence shown here is derived from an EMBL/GenBank/DDBJ whole genome shotgun (WGS) entry which is preliminary data.</text>
</comment>
<dbReference type="GO" id="GO:0005886">
    <property type="term" value="C:plasma membrane"/>
    <property type="evidence" value="ECO:0007669"/>
    <property type="project" value="UniProtKB-SubCell"/>
</dbReference>
<comment type="similarity">
    <text evidence="3">Belongs to the protein kinase superfamily. Ser/Thr protein kinase family.</text>
</comment>
<evidence type="ECO:0000313" key="26">
    <source>
        <dbReference type="Proteomes" id="UP001153076"/>
    </source>
</evidence>
<evidence type="ECO:0000256" key="14">
    <source>
        <dbReference type="ARBA" id="ARBA00022777"/>
    </source>
</evidence>
<evidence type="ECO:0000313" key="25">
    <source>
        <dbReference type="EMBL" id="KAJ8421114.1"/>
    </source>
</evidence>
<dbReference type="InterPro" id="IPR032675">
    <property type="entry name" value="LRR_dom_sf"/>
</dbReference>